<dbReference type="PROSITE" id="PS50005">
    <property type="entry name" value="TPR"/>
    <property type="match status" value="8"/>
</dbReference>
<evidence type="ECO:0000256" key="2">
    <source>
        <dbReference type="ARBA" id="ARBA00022803"/>
    </source>
</evidence>
<proteinExistence type="predicted"/>
<dbReference type="SMART" id="SM00028">
    <property type="entry name" value="TPR"/>
    <property type="match status" value="11"/>
</dbReference>
<feature type="region of interest" description="Disordered" evidence="4">
    <location>
        <begin position="1"/>
        <end position="61"/>
    </location>
</feature>
<protein>
    <recommendedName>
        <fullName evidence="6">MalT-like TPR region domain-containing protein</fullName>
    </recommendedName>
</protein>
<organism evidence="5">
    <name type="scientific">Amphora coffeiformis</name>
    <dbReference type="NCBI Taxonomy" id="265554"/>
    <lineage>
        <taxon>Eukaryota</taxon>
        <taxon>Sar</taxon>
        <taxon>Stramenopiles</taxon>
        <taxon>Ochrophyta</taxon>
        <taxon>Bacillariophyta</taxon>
        <taxon>Bacillariophyceae</taxon>
        <taxon>Bacillariophycidae</taxon>
        <taxon>Thalassiophysales</taxon>
        <taxon>Catenulaceae</taxon>
        <taxon>Amphora</taxon>
    </lineage>
</organism>
<dbReference type="Pfam" id="PF13424">
    <property type="entry name" value="TPR_12"/>
    <property type="match status" value="3"/>
</dbReference>
<evidence type="ECO:0000256" key="4">
    <source>
        <dbReference type="SAM" id="MobiDB-lite"/>
    </source>
</evidence>
<dbReference type="EMBL" id="HBIM01013077">
    <property type="protein sequence ID" value="CAE0413401.1"/>
    <property type="molecule type" value="Transcribed_RNA"/>
</dbReference>
<name>A0A7S3L7D6_9STRA</name>
<feature type="repeat" description="TPR" evidence="3">
    <location>
        <begin position="586"/>
        <end position="619"/>
    </location>
</feature>
<feature type="compositionally biased region" description="Polar residues" evidence="4">
    <location>
        <begin position="1"/>
        <end position="15"/>
    </location>
</feature>
<dbReference type="Pfam" id="PF13374">
    <property type="entry name" value="TPR_10"/>
    <property type="match status" value="1"/>
</dbReference>
<sequence length="837" mass="93923">MTMFSRQRIVSQRQTRFPRFGQASASTVDTNHSEKVIASLSHPEPDSPSKRKAQEELVRETVPPPIVSGDFQVLRGDLDRRRSDVLSSRSALASSLDRMGEHHVRQKEYDEAMDAFSEALQEKRSILSSLFPRSNNFSNSIAASIGGDDMMTATSEQQDNAIDEVIQTLRNMGNVHSLRGEQDEAMRYYTEVTNLRATKSSALIDTDENSTMISGFGPDEDTSTLMSEINEDVKALDDMFRSISFRNNESNSSWKKSRNVATPLVGSAMENFTSPSNERKKEKNISGNFSNFESEPFRRSSSLNLLSADNQLTVALDTYRNVVDSFEGPTTEKHKETLNSLALRVDLMMEVLKMSESSHQGRNGKKEELVLAIEIYEQVLSAQKEMASLSLSDADPTHSARIASTLIRMGSLHYKLGDRLEELRMYEEAKSIYRKAFGENHGFVAGTRKNIGMVLAELGEYERAWEQFEKAGRIYLAVEGGNEMSRDVASAISCMGNVKNRIGELDEALAKYMQALKIYKSIQHNSDTSVGEETAILDVTSTLKVVGMVHAKRGDLDTAMGFFTEAMTLLKTSNIDKTPLGCETSASILTRMGSIYVKKGELDNATDYYKDAYELTVRNRGTTTHQDTASILHYIGGIFHKKADYDEAMNCYQEAIRIYHATLGPCNPAVAGTLVMVGSIHYKRRNLDSAMMFYKEALRLNRDTYGLHHPDVAPILKSIGTILTKKGEYREAYDVFRDVLSIKCTIHGTGDPEVASAYKSLGNVHYKLGELADAERQYRHALSIYRRTRGEDHPDTVSAKTTIEHIRYWMKERGQEKLDSRHCRTSGRHKGDDERSC</sequence>
<feature type="repeat" description="TPR" evidence="3">
    <location>
        <begin position="489"/>
        <end position="522"/>
    </location>
</feature>
<evidence type="ECO:0000256" key="1">
    <source>
        <dbReference type="ARBA" id="ARBA00022737"/>
    </source>
</evidence>
<evidence type="ECO:0008006" key="6">
    <source>
        <dbReference type="Google" id="ProtNLM"/>
    </source>
</evidence>
<feature type="repeat" description="TPR" evidence="3">
    <location>
        <begin position="93"/>
        <end position="126"/>
    </location>
</feature>
<dbReference type="PANTHER" id="PTHR45641">
    <property type="entry name" value="TETRATRICOPEPTIDE REPEAT PROTEIN (AFU_ORTHOLOGUE AFUA_6G03870)"/>
    <property type="match status" value="1"/>
</dbReference>
<feature type="region of interest" description="Disordered" evidence="4">
    <location>
        <begin position="268"/>
        <end position="287"/>
    </location>
</feature>
<dbReference type="AlphaFoldDB" id="A0A7S3L7D6"/>
<feature type="repeat" description="TPR" evidence="3">
    <location>
        <begin position="540"/>
        <end position="573"/>
    </location>
</feature>
<feature type="repeat" description="TPR" evidence="3">
    <location>
        <begin position="166"/>
        <end position="199"/>
    </location>
</feature>
<feature type="repeat" description="TPR" evidence="3">
    <location>
        <begin position="755"/>
        <end position="788"/>
    </location>
</feature>
<accession>A0A7S3L7D6</accession>
<reference evidence="5" key="1">
    <citation type="submission" date="2021-01" db="EMBL/GenBank/DDBJ databases">
        <authorList>
            <person name="Corre E."/>
            <person name="Pelletier E."/>
            <person name="Niang G."/>
            <person name="Scheremetjew M."/>
            <person name="Finn R."/>
            <person name="Kale V."/>
            <person name="Holt S."/>
            <person name="Cochrane G."/>
            <person name="Meng A."/>
            <person name="Brown T."/>
            <person name="Cohen L."/>
        </authorList>
    </citation>
    <scope>NUCLEOTIDE SEQUENCE</scope>
    <source>
        <strain evidence="5">CCMP127</strain>
    </source>
</reference>
<keyword evidence="1" id="KW-0677">Repeat</keyword>
<dbReference type="SUPFAM" id="SSF48452">
    <property type="entry name" value="TPR-like"/>
    <property type="match status" value="3"/>
</dbReference>
<evidence type="ECO:0000256" key="3">
    <source>
        <dbReference type="PROSITE-ProRule" id="PRU00339"/>
    </source>
</evidence>
<gene>
    <name evidence="5" type="ORF">ACOF00016_LOCUS10657</name>
</gene>
<dbReference type="InterPro" id="IPR011990">
    <property type="entry name" value="TPR-like_helical_dom_sf"/>
</dbReference>
<feature type="repeat" description="TPR" evidence="3">
    <location>
        <begin position="629"/>
        <end position="662"/>
    </location>
</feature>
<dbReference type="Gene3D" id="1.25.40.10">
    <property type="entry name" value="Tetratricopeptide repeat domain"/>
    <property type="match status" value="4"/>
</dbReference>
<evidence type="ECO:0000313" key="5">
    <source>
        <dbReference type="EMBL" id="CAE0413401.1"/>
    </source>
</evidence>
<dbReference type="InterPro" id="IPR019734">
    <property type="entry name" value="TPR_rpt"/>
</dbReference>
<feature type="compositionally biased region" description="Basic and acidic residues" evidence="4">
    <location>
        <begin position="43"/>
        <end position="59"/>
    </location>
</feature>
<feature type="repeat" description="TPR" evidence="3">
    <location>
        <begin position="671"/>
        <end position="704"/>
    </location>
</feature>
<dbReference type="PANTHER" id="PTHR45641:SF19">
    <property type="entry name" value="NEPHROCYSTIN-3"/>
    <property type="match status" value="1"/>
</dbReference>
<keyword evidence="2 3" id="KW-0802">TPR repeat</keyword>